<feature type="transmembrane region" description="Helical" evidence="1">
    <location>
        <begin position="161"/>
        <end position="183"/>
    </location>
</feature>
<proteinExistence type="predicted"/>
<feature type="transmembrane region" description="Helical" evidence="1">
    <location>
        <begin position="23"/>
        <end position="43"/>
    </location>
</feature>
<dbReference type="RefSeq" id="WP_204021309.1">
    <property type="nucleotide sequence ID" value="NZ_BOOW01000006.1"/>
</dbReference>
<feature type="transmembrane region" description="Helical" evidence="1">
    <location>
        <begin position="55"/>
        <end position="74"/>
    </location>
</feature>
<name>A0A919RB81_9ACTN</name>
<organism evidence="2 3">
    <name type="scientific">Sinosporangium siamense</name>
    <dbReference type="NCBI Taxonomy" id="1367973"/>
    <lineage>
        <taxon>Bacteria</taxon>
        <taxon>Bacillati</taxon>
        <taxon>Actinomycetota</taxon>
        <taxon>Actinomycetes</taxon>
        <taxon>Streptosporangiales</taxon>
        <taxon>Streptosporangiaceae</taxon>
        <taxon>Sinosporangium</taxon>
    </lineage>
</organism>
<accession>A0A919RB81</accession>
<feature type="transmembrane region" description="Helical" evidence="1">
    <location>
        <begin position="136"/>
        <end position="154"/>
    </location>
</feature>
<comment type="caution">
    <text evidence="2">The sequence shown here is derived from an EMBL/GenBank/DDBJ whole genome shotgun (WGS) entry which is preliminary data.</text>
</comment>
<feature type="transmembrane region" description="Helical" evidence="1">
    <location>
        <begin position="95"/>
        <end position="120"/>
    </location>
</feature>
<keyword evidence="1" id="KW-1133">Transmembrane helix</keyword>
<keyword evidence="3" id="KW-1185">Reference proteome</keyword>
<sequence length="494" mass="52781">MRQPGCAWALFAFETRRLLCDRLLWGAAGLCLALRLLAAWRWLPDFNTDPIGMSGSMLLLAAAAVLVAHLAAGRDRRDGVPEVLAALPGGGATRTAAAVAAAVTVGTGIAAFVMALYLAVRAATGPVAGTLDPYEALAGVLAVPYSAALGVLLARWVRQAIAAPVTVFLVGALTWLNGNLSGYGDWFLPVVLFHGMDWPGRPSGLHVVYLVAATVLMVALALLRHGIRAGRLVAAVTAGVIAVPAGAVASARAPGAEVVDLRFATGQVRQEHLPAEIRDRYLAPDVQRCRRHGPVTFCAFPDYVPWIPLWAGAVGPVAEALPPQLRARLPVVRQATDSWRSYETDTEPVIRAYTVWSRGGDHRALLAAELIHHVTGLRRANLTVRDGCDARGQARTIVALWLLGQVVPPALPRDEEIQIASSTYTAKPFPLSVRYGTAELTYARRLLATPGARERIWAHWETLTHPGTTIEQALPLLGLRAEAAAEPAKGKPCW</sequence>
<protein>
    <submittedName>
        <fullName evidence="2">Uncharacterized protein</fullName>
    </submittedName>
</protein>
<evidence type="ECO:0000313" key="3">
    <source>
        <dbReference type="Proteomes" id="UP000606172"/>
    </source>
</evidence>
<dbReference type="EMBL" id="BOOW01000006">
    <property type="protein sequence ID" value="GII90730.1"/>
    <property type="molecule type" value="Genomic_DNA"/>
</dbReference>
<keyword evidence="1" id="KW-0812">Transmembrane</keyword>
<dbReference type="Proteomes" id="UP000606172">
    <property type="component" value="Unassembled WGS sequence"/>
</dbReference>
<dbReference type="AlphaFoldDB" id="A0A919RB81"/>
<evidence type="ECO:0000313" key="2">
    <source>
        <dbReference type="EMBL" id="GII90730.1"/>
    </source>
</evidence>
<feature type="transmembrane region" description="Helical" evidence="1">
    <location>
        <begin position="203"/>
        <end position="223"/>
    </location>
</feature>
<reference evidence="2" key="1">
    <citation type="submission" date="2021-01" db="EMBL/GenBank/DDBJ databases">
        <title>Whole genome shotgun sequence of Sinosporangium siamense NBRC 109515.</title>
        <authorList>
            <person name="Komaki H."/>
            <person name="Tamura T."/>
        </authorList>
    </citation>
    <scope>NUCLEOTIDE SEQUENCE</scope>
    <source>
        <strain evidence="2">NBRC 109515</strain>
    </source>
</reference>
<evidence type="ECO:0000256" key="1">
    <source>
        <dbReference type="SAM" id="Phobius"/>
    </source>
</evidence>
<keyword evidence="1" id="KW-0472">Membrane</keyword>
<gene>
    <name evidence="2" type="ORF">Ssi02_09610</name>
</gene>